<dbReference type="AlphaFoldDB" id="C2E4T1"/>
<dbReference type="PATRIC" id="fig|525330.7.peg.403"/>
<sequence length="626" mass="74196">MNTDELLSYAIRHFGKNSISEVNDNPNLVAFSSPITKNWFALLNLDPKNKSLNINYGDFAITIKDLPGFSPSCLIKEDKWVEVSLGLSNQKIKKALEYAFKIALMSNKRPNPEKLIYIPDTIQNDEESVYHEQKLNFKNWKRSSNILRKETKSTEEKINLNFEDTQFVPKEIKKMIESYQYSLPGSIRREQNFYLQGKLMGSYEDHYDGKQSFLRYYPTYHDLTVGQARTYFTWRTKIRQNIYEKISDSYAYIYLYELLNGIGIKNPEEGLDKLITFNKNYAQKFSPEMGAYLERWIRDYIIFYNINKTNNIFFVKEQTNDKKYEQLLYPDQFSNHEVAESLIKLSNYKIRNCPLYKKSIEKFEYLLVLIWHKILDLRNDGFDFFTSYIAYKNQMTIQLFSAAVFNHQLEPQTTSYEIDQIRKYFYDKEKNTWYCESYWGLTGQKSIIGNFLHEVDREIRLCFNLGRNLKPRKIEKHYLEAIRDGIKEYQIEEQKLKQPKIEFNLSQLSTIREDAAGTRDSLLTEEELQAEQEEREQIEETVVNDEQEDYGLSSEEMATIILLLKGKDLNKYLKEHHLMAAVIIDNINEKLFDEFGDNVIEFINDIPTVIEDYQEDLEDMFLKGTN</sequence>
<comment type="caution">
    <text evidence="4">The sequence shown here is derived from an EMBL/GenBank/DDBJ whole genome shotgun (WGS) entry which is preliminary data.</text>
</comment>
<evidence type="ECO:0000259" key="2">
    <source>
        <dbReference type="Pfam" id="PF13208"/>
    </source>
</evidence>
<keyword evidence="1" id="KW-0175">Coiled coil</keyword>
<dbReference type="InterPro" id="IPR028932">
    <property type="entry name" value="TerB-C"/>
</dbReference>
<protein>
    <recommendedName>
        <fullName evidence="6">TerB-C domain-containing protein</fullName>
    </recommendedName>
</protein>
<gene>
    <name evidence="4" type="ORF">HMPREF0528_0755</name>
</gene>
<evidence type="ECO:0000259" key="3">
    <source>
        <dbReference type="Pfam" id="PF15615"/>
    </source>
</evidence>
<proteinExistence type="predicted"/>
<evidence type="ECO:0008006" key="6">
    <source>
        <dbReference type="Google" id="ProtNLM"/>
    </source>
</evidence>
<dbReference type="InterPro" id="IPR025266">
    <property type="entry name" value="TerB_N"/>
</dbReference>
<feature type="coiled-coil region" evidence="1">
    <location>
        <begin position="521"/>
        <end position="548"/>
    </location>
</feature>
<evidence type="ECO:0000313" key="4">
    <source>
        <dbReference type="EMBL" id="EEJ59982.1"/>
    </source>
</evidence>
<dbReference type="EMBL" id="ACGR01000031">
    <property type="protein sequence ID" value="EEJ59982.1"/>
    <property type="molecule type" value="Genomic_DNA"/>
</dbReference>
<organism evidence="4 5">
    <name type="scientific">Lactobacillus johnsonii ATCC 33200</name>
    <dbReference type="NCBI Taxonomy" id="525330"/>
    <lineage>
        <taxon>Bacteria</taxon>
        <taxon>Bacillati</taxon>
        <taxon>Bacillota</taxon>
        <taxon>Bacilli</taxon>
        <taxon>Lactobacillales</taxon>
        <taxon>Lactobacillaceae</taxon>
        <taxon>Lactobacillus</taxon>
    </lineage>
</organism>
<dbReference type="Proteomes" id="UP000003491">
    <property type="component" value="Unassembled WGS sequence"/>
</dbReference>
<dbReference type="RefSeq" id="WP_004893376.1">
    <property type="nucleotide sequence ID" value="NZ_AZCY01000012.1"/>
</dbReference>
<dbReference type="Pfam" id="PF13208">
    <property type="entry name" value="TerB_N"/>
    <property type="match status" value="1"/>
</dbReference>
<reference evidence="4 5" key="1">
    <citation type="submission" date="2009-01" db="EMBL/GenBank/DDBJ databases">
        <authorList>
            <person name="Qin X."/>
            <person name="Bachman B."/>
            <person name="Battles P."/>
            <person name="Bell A."/>
            <person name="Bess C."/>
            <person name="Bickham C."/>
            <person name="Chaboub L."/>
            <person name="Chen D."/>
            <person name="Coyle M."/>
            <person name="Deiros D.R."/>
            <person name="Dinh H."/>
            <person name="Forbes L."/>
            <person name="Fowler G."/>
            <person name="Francisco L."/>
            <person name="Fu Q."/>
            <person name="Gubbala S."/>
            <person name="Hale W."/>
            <person name="Han Y."/>
            <person name="Hemphill L."/>
            <person name="Highlander S.K."/>
            <person name="Hirani K."/>
            <person name="Hogues M."/>
            <person name="Jackson L."/>
            <person name="Jakkamsetti A."/>
            <person name="Javaid M."/>
            <person name="Jiang H."/>
            <person name="Korchina V."/>
            <person name="Kovar C."/>
            <person name="Lara F."/>
            <person name="Lee S."/>
            <person name="Mata R."/>
            <person name="Mathew T."/>
            <person name="Moen C."/>
            <person name="Morales K."/>
            <person name="Munidasa M."/>
            <person name="Nazareth L."/>
            <person name="Ngo R."/>
            <person name="Nguyen L."/>
            <person name="Okwuonu G."/>
            <person name="Ongeri F."/>
            <person name="Patil S."/>
            <person name="Petrosino J."/>
            <person name="Pham C."/>
            <person name="Pham P."/>
            <person name="Pu L.-L."/>
            <person name="Puazo M."/>
            <person name="Raj R."/>
            <person name="Reid J."/>
            <person name="Rouhana J."/>
            <person name="Saada N."/>
            <person name="Shang Y."/>
            <person name="Simmons D."/>
            <person name="Thornton R."/>
            <person name="Warren J."/>
            <person name="Weissenberger G."/>
            <person name="Zhang J."/>
            <person name="Zhang L."/>
            <person name="Zhou C."/>
            <person name="Zhu D."/>
            <person name="Muzny D."/>
            <person name="Worley K."/>
            <person name="Gibbs R."/>
        </authorList>
    </citation>
    <scope>NUCLEOTIDE SEQUENCE [LARGE SCALE GENOMIC DNA]</scope>
    <source>
        <strain evidence="4 5">ATCC 33200</strain>
    </source>
</reference>
<evidence type="ECO:0000256" key="1">
    <source>
        <dbReference type="SAM" id="Coils"/>
    </source>
</evidence>
<dbReference type="HOGENOM" id="CLU_025050_0_0_9"/>
<dbReference type="Pfam" id="PF15615">
    <property type="entry name" value="TerB_C"/>
    <property type="match status" value="1"/>
</dbReference>
<name>C2E4T1_LACJH</name>
<feature type="domain" description="TerB-C" evidence="3">
    <location>
        <begin position="486"/>
        <end position="618"/>
    </location>
</feature>
<evidence type="ECO:0000313" key="5">
    <source>
        <dbReference type="Proteomes" id="UP000003491"/>
    </source>
</evidence>
<accession>C2E4T1</accession>
<feature type="domain" description="TerB N-terminal" evidence="2">
    <location>
        <begin position="171"/>
        <end position="360"/>
    </location>
</feature>